<gene>
    <name evidence="1" type="ordered locus">cce_2228</name>
</gene>
<dbReference type="KEGG" id="cyt:cce_2228"/>
<dbReference type="AlphaFoldDB" id="B1WPK8"/>
<name>B1WPK8_CROS5</name>
<dbReference type="HOGENOM" id="CLU_184319_1_0_3"/>
<dbReference type="Proteomes" id="UP000001203">
    <property type="component" value="Chromosome circular"/>
</dbReference>
<dbReference type="STRING" id="43989.cce_2228"/>
<evidence type="ECO:0000313" key="2">
    <source>
        <dbReference type="Proteomes" id="UP000001203"/>
    </source>
</evidence>
<evidence type="ECO:0000313" key="1">
    <source>
        <dbReference type="EMBL" id="ACB51578.1"/>
    </source>
</evidence>
<protein>
    <recommendedName>
        <fullName evidence="3">DUF2949 domain-containing protein</fullName>
    </recommendedName>
</protein>
<dbReference type="EMBL" id="CP000806">
    <property type="protein sequence ID" value="ACB51578.1"/>
    <property type="molecule type" value="Genomic_DNA"/>
</dbReference>
<dbReference type="eggNOG" id="ENOG503304D">
    <property type="taxonomic scope" value="Bacteria"/>
</dbReference>
<evidence type="ECO:0008006" key="3">
    <source>
        <dbReference type="Google" id="ProtNLM"/>
    </source>
</evidence>
<reference evidence="1 2" key="1">
    <citation type="journal article" date="2008" name="Proc. Natl. Acad. Sci. U.S.A.">
        <title>The genome of Cyanothece 51142, a unicellular diazotrophic cyanobacterium important in the marine nitrogen cycle.</title>
        <authorList>
            <person name="Welsh E.A."/>
            <person name="Liberton M."/>
            <person name="Stoeckel J."/>
            <person name="Loh T."/>
            <person name="Elvitigala T."/>
            <person name="Wang C."/>
            <person name="Wollam A."/>
            <person name="Fulton R.S."/>
            <person name="Clifton S.W."/>
            <person name="Jacobs J.M."/>
            <person name="Aurora R."/>
            <person name="Ghosh B.K."/>
            <person name="Sherman L.A."/>
            <person name="Smith R.D."/>
            <person name="Wilson R.K."/>
            <person name="Pakrasi H.B."/>
        </authorList>
    </citation>
    <scope>NUCLEOTIDE SEQUENCE [LARGE SCALE GENOMIC DNA]</scope>
    <source>
        <strain evidence="2">ATCC 51142 / BH68</strain>
    </source>
</reference>
<accession>B1WPK8</accession>
<organism evidence="1 2">
    <name type="scientific">Crocosphaera subtropica (strain ATCC 51142 / BH68)</name>
    <name type="common">Cyanothece sp. (strain ATCC 51142)</name>
    <dbReference type="NCBI Taxonomy" id="43989"/>
    <lineage>
        <taxon>Bacteria</taxon>
        <taxon>Bacillati</taxon>
        <taxon>Cyanobacteriota</taxon>
        <taxon>Cyanophyceae</taxon>
        <taxon>Oscillatoriophycideae</taxon>
        <taxon>Chroococcales</taxon>
        <taxon>Aphanothecaceae</taxon>
        <taxon>Crocosphaera</taxon>
        <taxon>Crocosphaera subtropica</taxon>
    </lineage>
</organism>
<dbReference type="InterPro" id="IPR021336">
    <property type="entry name" value="DUF2949"/>
</dbReference>
<proteinExistence type="predicted"/>
<dbReference type="OrthoDB" id="433602at2"/>
<dbReference type="RefSeq" id="WP_009546975.1">
    <property type="nucleotide sequence ID" value="NC_010546.1"/>
</dbReference>
<keyword evidence="2" id="KW-1185">Reference proteome</keyword>
<sequence>MSPSEQNQKLVRFLQQELNIPAESIALVQRHPELPYSSFPMLLWRYGLITIGQLERIFDWLDHSLCHSANQL</sequence>
<dbReference type="Pfam" id="PF11165">
    <property type="entry name" value="DUF2949"/>
    <property type="match status" value="1"/>
</dbReference>